<dbReference type="EMBL" id="LRQR01000050">
    <property type="protein sequence ID" value="KXA61308.1"/>
    <property type="molecule type" value="Genomic_DNA"/>
</dbReference>
<dbReference type="Pfam" id="PF08867">
    <property type="entry name" value="FRG"/>
    <property type="match status" value="1"/>
</dbReference>
<dbReference type="PATRIC" id="fig|28037.231.peg.803"/>
<dbReference type="AlphaFoldDB" id="A0A133RZW2"/>
<dbReference type="Proteomes" id="UP000070065">
    <property type="component" value="Unassembled WGS sequence"/>
</dbReference>
<organism evidence="2 3">
    <name type="scientific">Streptococcus mitis</name>
    <dbReference type="NCBI Taxonomy" id="28037"/>
    <lineage>
        <taxon>Bacteria</taxon>
        <taxon>Bacillati</taxon>
        <taxon>Bacillota</taxon>
        <taxon>Bacilli</taxon>
        <taxon>Lactobacillales</taxon>
        <taxon>Streptococcaceae</taxon>
        <taxon>Streptococcus</taxon>
        <taxon>Streptococcus mitis group</taxon>
    </lineage>
</organism>
<accession>A0A133RZW2</accession>
<proteinExistence type="predicted"/>
<feature type="domain" description="FRG" evidence="1">
    <location>
        <begin position="50"/>
        <end position="150"/>
    </location>
</feature>
<evidence type="ECO:0000313" key="2">
    <source>
        <dbReference type="EMBL" id="KXA61308.1"/>
    </source>
</evidence>
<comment type="caution">
    <text evidence="2">The sequence shown here is derived from an EMBL/GenBank/DDBJ whole genome shotgun (WGS) entry which is preliminary data.</text>
</comment>
<dbReference type="InterPro" id="IPR014966">
    <property type="entry name" value="FRG-dom"/>
</dbReference>
<protein>
    <submittedName>
        <fullName evidence="2">FRG domain protein</fullName>
    </submittedName>
</protein>
<dbReference type="SMART" id="SM00901">
    <property type="entry name" value="FRG"/>
    <property type="match status" value="1"/>
</dbReference>
<name>A0A133RZW2_STRMT</name>
<evidence type="ECO:0000259" key="1">
    <source>
        <dbReference type="SMART" id="SM00901"/>
    </source>
</evidence>
<evidence type="ECO:0000313" key="3">
    <source>
        <dbReference type="Proteomes" id="UP000070065"/>
    </source>
</evidence>
<reference evidence="2 3" key="1">
    <citation type="submission" date="2016-01" db="EMBL/GenBank/DDBJ databases">
        <authorList>
            <person name="Oliw E.H."/>
        </authorList>
    </citation>
    <scope>NUCLEOTIDE SEQUENCE [LARGE SCALE GENOMIC DNA]</scope>
    <source>
        <strain evidence="2 3">CMW7705B</strain>
    </source>
</reference>
<gene>
    <name evidence="2" type="ORF">HMPREF3228_00807</name>
</gene>
<sequence>MNKTQSSKEWRIINHNIRLIYLREKGSVAMKRFENINSLVRKLKKDEKKSNKKYYYRGQIHDWPIKSSASRVSYDEMEMEKTDFFVECFLQNPALDFKNDMESIQKCYAIAQHYGYKTDLIDFTTSPEVAAYFATDGANQHSDFDFGYIWRISEEEINTIKLLIEQLVLLLYMTDLDDVQKKSLSLLKSMDYNPFFSITIPRLSRMNNQKGVFLWDLFGIVVEGYFKDRKPDFEFRHKFDVYSSNTLSSELIYPKPNALELEIERFKSVEAMKEFHESELMNWLKNSNNTSVLRIENKNSEIARYIQDNDWPDEFGVLKDDFESSISQIQTIPIENLFDFKSNIIDIINFNRRNISTGNRKHIHIEDKDISSVINEVIDTLIYYNYNDEEIYLVIDKINEHYKEFKEKKGENLDRKAVFACEDKIYIGMRDKLGVQSYAYIPLSIITNKKEQLLKLLNKEVPDSVKRLFEENKEWEFFLDLHRHPRKLFDFNEIKQIFLNYILPYQFFVRDRKYRIYDPTFLDIFGPE</sequence>